<accession>A0ABT4UES6</accession>
<comment type="caution">
    <text evidence="2">The sequence shown here is derived from an EMBL/GenBank/DDBJ whole genome shotgun (WGS) entry which is preliminary data.</text>
</comment>
<sequence>MKQFLILFVLVLSLSACKKNLSVFWEDDDARDLAIFSDTGNNIMSCYVNGNPFSTLPRNITYSFPGSYSNYEVEVNRHQLDSVSVKWHGRKTDNSGNPEESITVVFYLNKNFTIGEFNALSGQRLKLDGNNGYFLMKSKGDAKGTGNIYFHKAEVNFVNGKYEGSIAGLFDARFPDVKITKGRFDHYLPQGIFGL</sequence>
<dbReference type="EMBL" id="JAQGEF010000001">
    <property type="protein sequence ID" value="MDA3613268.1"/>
    <property type="molecule type" value="Genomic_DNA"/>
</dbReference>
<dbReference type="Proteomes" id="UP001210231">
    <property type="component" value="Unassembled WGS sequence"/>
</dbReference>
<name>A0ABT4UES6_9BACT</name>
<organism evidence="2 3">
    <name type="scientific">Polluticaenibacter yanchengensis</name>
    <dbReference type="NCBI Taxonomy" id="3014562"/>
    <lineage>
        <taxon>Bacteria</taxon>
        <taxon>Pseudomonadati</taxon>
        <taxon>Bacteroidota</taxon>
        <taxon>Chitinophagia</taxon>
        <taxon>Chitinophagales</taxon>
        <taxon>Chitinophagaceae</taxon>
        <taxon>Polluticaenibacter</taxon>
    </lineage>
</organism>
<keyword evidence="3" id="KW-1185">Reference proteome</keyword>
<evidence type="ECO:0008006" key="4">
    <source>
        <dbReference type="Google" id="ProtNLM"/>
    </source>
</evidence>
<dbReference type="PROSITE" id="PS51257">
    <property type="entry name" value="PROKAR_LIPOPROTEIN"/>
    <property type="match status" value="1"/>
</dbReference>
<evidence type="ECO:0000313" key="3">
    <source>
        <dbReference type="Proteomes" id="UP001210231"/>
    </source>
</evidence>
<gene>
    <name evidence="2" type="ORF">O3P16_00500</name>
</gene>
<reference evidence="2 3" key="1">
    <citation type="submission" date="2022-12" db="EMBL/GenBank/DDBJ databases">
        <title>Chitinophagaceae gen. sp. nov., a new member of the family Chitinophagaceae, isolated from soil in a chemical factory.</title>
        <authorList>
            <person name="Ke Z."/>
        </authorList>
    </citation>
    <scope>NUCLEOTIDE SEQUENCE [LARGE SCALE GENOMIC DNA]</scope>
    <source>
        <strain evidence="2 3">LY-5</strain>
    </source>
</reference>
<keyword evidence="1" id="KW-0732">Signal</keyword>
<protein>
    <recommendedName>
        <fullName evidence="4">Lipoprotein</fullName>
    </recommendedName>
</protein>
<feature type="chain" id="PRO_5046429570" description="Lipoprotein" evidence="1">
    <location>
        <begin position="19"/>
        <end position="195"/>
    </location>
</feature>
<proteinExistence type="predicted"/>
<evidence type="ECO:0000313" key="2">
    <source>
        <dbReference type="EMBL" id="MDA3613268.1"/>
    </source>
</evidence>
<evidence type="ECO:0000256" key="1">
    <source>
        <dbReference type="SAM" id="SignalP"/>
    </source>
</evidence>
<feature type="signal peptide" evidence="1">
    <location>
        <begin position="1"/>
        <end position="18"/>
    </location>
</feature>
<dbReference type="RefSeq" id="WP_407029601.1">
    <property type="nucleotide sequence ID" value="NZ_JAQGEF010000001.1"/>
</dbReference>